<organism evidence="2 3">
    <name type="scientific">Cylindrodendrum hubeiense</name>
    <dbReference type="NCBI Taxonomy" id="595255"/>
    <lineage>
        <taxon>Eukaryota</taxon>
        <taxon>Fungi</taxon>
        <taxon>Dikarya</taxon>
        <taxon>Ascomycota</taxon>
        <taxon>Pezizomycotina</taxon>
        <taxon>Sordariomycetes</taxon>
        <taxon>Hypocreomycetidae</taxon>
        <taxon>Hypocreales</taxon>
        <taxon>Nectriaceae</taxon>
        <taxon>Cylindrodendrum</taxon>
    </lineage>
</organism>
<accession>A0A9P5HNH8</accession>
<gene>
    <name evidence="2" type="ORF">G7Z17_g379</name>
</gene>
<dbReference type="OrthoDB" id="3832628at2759"/>
<feature type="domain" description="LDB19 N-terminal" evidence="1">
    <location>
        <begin position="4"/>
        <end position="123"/>
    </location>
</feature>
<comment type="caution">
    <text evidence="2">The sequence shown here is derived from an EMBL/GenBank/DDBJ whole genome shotgun (WGS) entry which is preliminary data.</text>
</comment>
<name>A0A9P5HNH8_9HYPO</name>
<keyword evidence="3" id="KW-1185">Reference proteome</keyword>
<protein>
    <recommendedName>
        <fullName evidence="1">LDB19 N-terminal domain-containing protein</fullName>
    </recommendedName>
</protein>
<dbReference type="Pfam" id="PF13002">
    <property type="entry name" value="LDB19"/>
    <property type="match status" value="1"/>
</dbReference>
<proteinExistence type="predicted"/>
<sequence length="277" mass="30640">MDSSLLSVSYEFHAEVHYKSKDAPNSTPQTVTFKRNLPVRRHLPVPNCPLESTRNFPSAGIQVNSCIDSIVRPAGVNKVSLSLNGLLVSPGNGQNDHLWRLWKGAWTLEENIQAVASPCERHGGAVSADGNNDLVRRKTRLLGDGGLYSEWKENEADGTAEMEFGFKIRQNAHGPDIAYSHDTNSPDGTEVTHALVVELVLVKEHFPAGKPHLAIRTGVGRILRFNYKVTLADGPNTASGWVVENLPCYQDEWSSPPDYLDEESLQRMENAEFRVPS</sequence>
<dbReference type="AlphaFoldDB" id="A0A9P5HNH8"/>
<evidence type="ECO:0000313" key="2">
    <source>
        <dbReference type="EMBL" id="KAF7557824.1"/>
    </source>
</evidence>
<dbReference type="InterPro" id="IPR024391">
    <property type="entry name" value="LDB19_N"/>
</dbReference>
<dbReference type="Proteomes" id="UP000722485">
    <property type="component" value="Unassembled WGS sequence"/>
</dbReference>
<reference evidence="2" key="1">
    <citation type="submission" date="2020-03" db="EMBL/GenBank/DDBJ databases">
        <title>Draft Genome Sequence of Cylindrodendrum hubeiense.</title>
        <authorList>
            <person name="Buettner E."/>
            <person name="Kellner H."/>
        </authorList>
    </citation>
    <scope>NUCLEOTIDE SEQUENCE</scope>
    <source>
        <strain evidence="2">IHI 201604</strain>
    </source>
</reference>
<evidence type="ECO:0000313" key="3">
    <source>
        <dbReference type="Proteomes" id="UP000722485"/>
    </source>
</evidence>
<evidence type="ECO:0000259" key="1">
    <source>
        <dbReference type="Pfam" id="PF13002"/>
    </source>
</evidence>
<dbReference type="EMBL" id="JAANBB010000003">
    <property type="protein sequence ID" value="KAF7557824.1"/>
    <property type="molecule type" value="Genomic_DNA"/>
</dbReference>